<dbReference type="PANTHER" id="PTHR33359">
    <property type="entry name" value="MOLYBDOPTERIN SYNTHASE SULFUR CARRIER SUBUNIT"/>
    <property type="match status" value="1"/>
</dbReference>
<dbReference type="EMBL" id="JACLAN010000005">
    <property type="protein sequence ID" value="MBC8674052.1"/>
    <property type="molecule type" value="Genomic_DNA"/>
</dbReference>
<evidence type="ECO:0000313" key="6">
    <source>
        <dbReference type="EMBL" id="MBC8674052.1"/>
    </source>
</evidence>
<dbReference type="CDD" id="cd00754">
    <property type="entry name" value="Ubl_MoaD"/>
    <property type="match status" value="1"/>
</dbReference>
<comment type="pathway">
    <text evidence="1">Cofactor biosynthesis; molybdopterin biosynthesis.</text>
</comment>
<dbReference type="AlphaFoldDB" id="A0A926FNV3"/>
<proteinExistence type="inferred from homology"/>
<dbReference type="InterPro" id="IPR012675">
    <property type="entry name" value="Beta-grasp_dom_sf"/>
</dbReference>
<dbReference type="InterPro" id="IPR016155">
    <property type="entry name" value="Mopterin_synth/thiamin_S_b"/>
</dbReference>
<reference evidence="6" key="1">
    <citation type="submission" date="2020-07" db="EMBL/GenBank/DDBJ databases">
        <title>Carbapenem Resistant Aeromonas hydrophila Carrying blacphA7 Isolated from Two Solid Organ Transplant Patients.</title>
        <authorList>
            <person name="Hilt E."/>
            <person name="Fitzwater S.P."/>
            <person name="Ward K."/>
            <person name="De St Maurice A."/>
            <person name="Chandrasekaran S."/>
            <person name="Garner O.B."/>
            <person name="Yang S."/>
        </authorList>
    </citation>
    <scope>NUCLEOTIDE SEQUENCE</scope>
    <source>
        <strain evidence="6">B-1</strain>
    </source>
</reference>
<name>A0A926FNV3_AERHY</name>
<evidence type="ECO:0000256" key="5">
    <source>
        <dbReference type="ARBA" id="ARBA00024247"/>
    </source>
</evidence>
<dbReference type="InterPro" id="IPR044672">
    <property type="entry name" value="MOCS2A"/>
</dbReference>
<evidence type="ECO:0000256" key="1">
    <source>
        <dbReference type="ARBA" id="ARBA00005046"/>
    </source>
</evidence>
<gene>
    <name evidence="6" type="primary">moaD</name>
    <name evidence="6" type="ORF">H2136_12530</name>
</gene>
<dbReference type="GO" id="GO:0000166">
    <property type="term" value="F:nucleotide binding"/>
    <property type="evidence" value="ECO:0007669"/>
    <property type="project" value="UniProtKB-KW"/>
</dbReference>
<keyword evidence="3" id="KW-0501">Molybdenum cofactor biosynthesis</keyword>
<dbReference type="NCBIfam" id="NF008347">
    <property type="entry name" value="PRK11130.1"/>
    <property type="match status" value="1"/>
</dbReference>
<sequence>MKDSKHDQGTLFAQVRELVACDELSLPCDYATAEQLRSALSERGDKWALALEAGKLLVAVNQTLVPLDTPLHDGDEVAFFPPVTGG</sequence>
<dbReference type="InterPro" id="IPR003749">
    <property type="entry name" value="ThiS/MoaD-like"/>
</dbReference>
<keyword evidence="6" id="KW-0808">Transferase</keyword>
<dbReference type="GO" id="GO:0016740">
    <property type="term" value="F:transferase activity"/>
    <property type="evidence" value="ECO:0007669"/>
    <property type="project" value="UniProtKB-KW"/>
</dbReference>
<dbReference type="Pfam" id="PF02597">
    <property type="entry name" value="ThiS"/>
    <property type="match status" value="1"/>
</dbReference>
<comment type="caution">
    <text evidence="6">The sequence shown here is derived from an EMBL/GenBank/DDBJ whole genome shotgun (WGS) entry which is preliminary data.</text>
</comment>
<evidence type="ECO:0000256" key="4">
    <source>
        <dbReference type="ARBA" id="ARBA00024200"/>
    </source>
</evidence>
<comment type="similarity">
    <text evidence="4">Belongs to the MoaD family.</text>
</comment>
<evidence type="ECO:0000256" key="2">
    <source>
        <dbReference type="ARBA" id="ARBA00022741"/>
    </source>
</evidence>
<accession>A0A926FNV3</accession>
<organism evidence="6">
    <name type="scientific">Aeromonas hydrophila</name>
    <dbReference type="NCBI Taxonomy" id="644"/>
    <lineage>
        <taxon>Bacteria</taxon>
        <taxon>Pseudomonadati</taxon>
        <taxon>Pseudomonadota</taxon>
        <taxon>Gammaproteobacteria</taxon>
        <taxon>Aeromonadales</taxon>
        <taxon>Aeromonadaceae</taxon>
        <taxon>Aeromonas</taxon>
    </lineage>
</organism>
<evidence type="ECO:0000256" key="3">
    <source>
        <dbReference type="ARBA" id="ARBA00023150"/>
    </source>
</evidence>
<dbReference type="SUPFAM" id="SSF54285">
    <property type="entry name" value="MoaD/ThiS"/>
    <property type="match status" value="1"/>
</dbReference>
<keyword evidence="2" id="KW-0547">Nucleotide-binding</keyword>
<dbReference type="FunFam" id="3.10.20.30:FF:000010">
    <property type="entry name" value="Molybdopterin synthase sulfur carrier subunit"/>
    <property type="match status" value="1"/>
</dbReference>
<dbReference type="Gene3D" id="3.10.20.30">
    <property type="match status" value="1"/>
</dbReference>
<dbReference type="NCBIfam" id="TIGR01682">
    <property type="entry name" value="moaD"/>
    <property type="match status" value="1"/>
</dbReference>
<dbReference type="PANTHER" id="PTHR33359:SF1">
    <property type="entry name" value="MOLYBDOPTERIN SYNTHASE SULFUR CARRIER SUBUNIT"/>
    <property type="match status" value="1"/>
</dbReference>
<dbReference type="GO" id="GO:1990133">
    <property type="term" value="C:molybdopterin adenylyltransferase complex"/>
    <property type="evidence" value="ECO:0007669"/>
    <property type="project" value="TreeGrafter"/>
</dbReference>
<protein>
    <recommendedName>
        <fullName evidence="5">Molybdopterin synthase sulfur carrier subunit</fullName>
    </recommendedName>
</protein>
<dbReference type="GO" id="GO:0006777">
    <property type="term" value="P:Mo-molybdopterin cofactor biosynthetic process"/>
    <property type="evidence" value="ECO:0007669"/>
    <property type="project" value="UniProtKB-KW"/>
</dbReference>